<dbReference type="AlphaFoldDB" id="A0AAD1YIR4"/>
<evidence type="ECO:0000313" key="1">
    <source>
        <dbReference type="EMBL" id="CAI3667943.1"/>
    </source>
</evidence>
<dbReference type="RefSeq" id="WP_230140252.1">
    <property type="nucleotide sequence ID" value="NZ_CAKJVF010000037.1"/>
</dbReference>
<sequence length="131" mass="15878">MSIKEFIDENGTNLIIEHNKTNIVFKTDNKNIKNKYSRCNVMLCFNKNTFKEITKYLEDISKELWTGFNPKEANSLSSEYYEYYDRKYDNNGYLSISTKNTLKIERPCEDCQYMYKFNKRRMESFIYDLKK</sequence>
<comment type="caution">
    <text evidence="1">The sequence shown here is derived from an EMBL/GenBank/DDBJ whole genome shotgun (WGS) entry which is preliminary data.</text>
</comment>
<organism evidence="1 2">
    <name type="scientific">Clostridium neonatale</name>
    <dbReference type="NCBI Taxonomy" id="137838"/>
    <lineage>
        <taxon>Bacteria</taxon>
        <taxon>Bacillati</taxon>
        <taxon>Bacillota</taxon>
        <taxon>Clostridia</taxon>
        <taxon>Eubacteriales</taxon>
        <taxon>Clostridiaceae</taxon>
        <taxon>Clostridium</taxon>
    </lineage>
</organism>
<protein>
    <submittedName>
        <fullName evidence="1">Uncharacterized protein</fullName>
    </submittedName>
</protein>
<reference evidence="1" key="1">
    <citation type="submission" date="2022-10" db="EMBL/GenBank/DDBJ databases">
        <authorList>
            <person name="Aires J."/>
            <person name="Mesa V."/>
        </authorList>
    </citation>
    <scope>NUCLEOTIDE SEQUENCE</scope>
    <source>
        <strain evidence="1">Clostridium neonatale JD116</strain>
    </source>
</reference>
<dbReference type="Proteomes" id="UP001189143">
    <property type="component" value="Unassembled WGS sequence"/>
</dbReference>
<gene>
    <name evidence="1" type="ORF">CNEO2_660034</name>
</gene>
<evidence type="ECO:0000313" key="2">
    <source>
        <dbReference type="Proteomes" id="UP001189143"/>
    </source>
</evidence>
<accession>A0AAD1YIR4</accession>
<proteinExistence type="predicted"/>
<name>A0AAD1YIR4_9CLOT</name>
<dbReference type="EMBL" id="CAMTCP010000266">
    <property type="protein sequence ID" value="CAI3667943.1"/>
    <property type="molecule type" value="Genomic_DNA"/>
</dbReference>